<evidence type="ECO:0000313" key="3">
    <source>
        <dbReference type="Proteomes" id="UP000318864"/>
    </source>
</evidence>
<accession>A0A4S3THY6</accession>
<dbReference type="Proteomes" id="UP000318864">
    <property type="component" value="Unassembled WGS sequence"/>
</dbReference>
<proteinExistence type="predicted"/>
<comment type="caution">
    <text evidence="2">The sequence shown here is derived from an EMBL/GenBank/DDBJ whole genome shotgun (WGS) entry which is preliminary data.</text>
</comment>
<keyword evidence="3" id="KW-1185">Reference proteome</keyword>
<dbReference type="OrthoDB" id="187751at2157"/>
<reference evidence="2 3" key="1">
    <citation type="submission" date="2018-10" db="EMBL/GenBank/DDBJ databases">
        <title>Natronolimnobius sp. XQ-INN 246 isolated from Inner Mongolia Autonomous Region of China.</title>
        <authorList>
            <person name="Xue Q."/>
        </authorList>
    </citation>
    <scope>NUCLEOTIDE SEQUENCE [LARGE SCALE GENOMIC DNA]</scope>
    <source>
        <strain evidence="2 3">XQ-INN 246</strain>
    </source>
</reference>
<feature type="region of interest" description="Disordered" evidence="1">
    <location>
        <begin position="144"/>
        <end position="184"/>
    </location>
</feature>
<gene>
    <name evidence="2" type="ORF">D8Y22_17155</name>
</gene>
<evidence type="ECO:0000256" key="1">
    <source>
        <dbReference type="SAM" id="MobiDB-lite"/>
    </source>
</evidence>
<name>A0A4S3THY6_9EURY</name>
<dbReference type="RefSeq" id="WP_141465896.1">
    <property type="nucleotide sequence ID" value="NZ_RBZW01000058.1"/>
</dbReference>
<evidence type="ECO:0000313" key="2">
    <source>
        <dbReference type="EMBL" id="THE63551.1"/>
    </source>
</evidence>
<sequence length="184" mass="20005">MSDFQQRRRVLQLAGTGVAASIAGCSDLSVSDDPDGDESTGTELTAVAEPSSEDLQELEQAVQAGELSQEEAYQRQMELFEGAIEQFEDRAAAEADDDLRIEESEGEMGIYLIDGSADVIIDALRTGDISVLGDTDLYEQLLQQQQPPQGDGQEIDEDELEEQLQEQVEEQETADGDEDAADGE</sequence>
<protein>
    <submittedName>
        <fullName evidence="2">Uncharacterized protein</fullName>
    </submittedName>
</protein>
<dbReference type="AlphaFoldDB" id="A0A4S3THY6"/>
<feature type="compositionally biased region" description="Acidic residues" evidence="1">
    <location>
        <begin position="153"/>
        <end position="184"/>
    </location>
</feature>
<organism evidence="2 3">
    <name type="scientific">Salinadaptatus halalkaliphilus</name>
    <dbReference type="NCBI Taxonomy" id="2419781"/>
    <lineage>
        <taxon>Archaea</taxon>
        <taxon>Methanobacteriati</taxon>
        <taxon>Methanobacteriota</taxon>
        <taxon>Stenosarchaea group</taxon>
        <taxon>Halobacteria</taxon>
        <taxon>Halobacteriales</taxon>
        <taxon>Natrialbaceae</taxon>
        <taxon>Salinadaptatus</taxon>
    </lineage>
</organism>
<dbReference type="PROSITE" id="PS51257">
    <property type="entry name" value="PROKAR_LIPOPROTEIN"/>
    <property type="match status" value="1"/>
</dbReference>
<dbReference type="EMBL" id="RBZW01000058">
    <property type="protein sequence ID" value="THE63551.1"/>
    <property type="molecule type" value="Genomic_DNA"/>
</dbReference>